<dbReference type="Proteomes" id="UP000054804">
    <property type="component" value="Unassembled WGS sequence"/>
</dbReference>
<dbReference type="SUPFAM" id="SSF52266">
    <property type="entry name" value="SGNH hydrolase"/>
    <property type="match status" value="1"/>
</dbReference>
<dbReference type="EMBL" id="LOCL01000079">
    <property type="protein sequence ID" value="KUF13292.1"/>
    <property type="molecule type" value="Genomic_DNA"/>
</dbReference>
<comment type="caution">
    <text evidence="2">The sequence shown here is derived from an EMBL/GenBank/DDBJ whole genome shotgun (WGS) entry which is preliminary data.</text>
</comment>
<sequence>MQPPSLTLFPNWSREGFKQQSLRQVVRVSIGGTAARFKLSNRYGKTPLRVAGATVGRTAKGAAVRKGTSRALTFGEEKAVTIPAGADVFSDALRMRVKPLESLTLTLYLAEPTGPATYHMSASATSYRAAGDLRSDESGEAFTDTSVSWYYVAGVEVRGGPAGRRDGVVTFGDSITDGLASTVDADNRYPDELAERYAREGRPRSVLNHGISGNMITFGTVGTGESGVDRFKKDVLTEAGVSTVVVLEGVNDVGLSEIPGSQVPDVSVEQLIAAHRDIVRQARAKGLKVVGATLTPFRGAMYFSERGEVKRDALNEWIRTSGAYDRVVDLDRALADPADPDRLVPAYDSGDHLHLSDAGYRALAEAIDVDSL</sequence>
<dbReference type="Pfam" id="PF13472">
    <property type="entry name" value="Lipase_GDSL_2"/>
    <property type="match status" value="1"/>
</dbReference>
<dbReference type="STRING" id="1765722.AT728_38490"/>
<name>A0A0W7WRV2_9ACTN</name>
<organism evidence="2 3">
    <name type="scientific">Streptomyces silvensis</name>
    <dbReference type="NCBI Taxonomy" id="1765722"/>
    <lineage>
        <taxon>Bacteria</taxon>
        <taxon>Bacillati</taxon>
        <taxon>Actinomycetota</taxon>
        <taxon>Actinomycetes</taxon>
        <taxon>Kitasatosporales</taxon>
        <taxon>Streptomycetaceae</taxon>
        <taxon>Streptomyces</taxon>
    </lineage>
</organism>
<evidence type="ECO:0000259" key="1">
    <source>
        <dbReference type="Pfam" id="PF13472"/>
    </source>
</evidence>
<accession>A0A0W7WRV2</accession>
<dbReference type="InterPro" id="IPR036514">
    <property type="entry name" value="SGNH_hydro_sf"/>
</dbReference>
<dbReference type="InterPro" id="IPR013830">
    <property type="entry name" value="SGNH_hydro"/>
</dbReference>
<dbReference type="AlphaFoldDB" id="A0A0W7WRV2"/>
<evidence type="ECO:0000313" key="2">
    <source>
        <dbReference type="EMBL" id="KUF13292.1"/>
    </source>
</evidence>
<dbReference type="CDD" id="cd01830">
    <property type="entry name" value="XynE_like"/>
    <property type="match status" value="1"/>
</dbReference>
<gene>
    <name evidence="2" type="ORF">AT728_38490</name>
</gene>
<dbReference type="InterPro" id="IPR053140">
    <property type="entry name" value="GDSL_Rv0518-like"/>
</dbReference>
<dbReference type="PANTHER" id="PTHR43784">
    <property type="entry name" value="GDSL-LIKE LIPASE/ACYLHYDROLASE, PUTATIVE (AFU_ORTHOLOGUE AFUA_2G00820)-RELATED"/>
    <property type="match status" value="1"/>
</dbReference>
<keyword evidence="3" id="KW-1185">Reference proteome</keyword>
<proteinExistence type="predicted"/>
<feature type="domain" description="SGNH hydrolase-type esterase" evidence="1">
    <location>
        <begin position="171"/>
        <end position="362"/>
    </location>
</feature>
<protein>
    <submittedName>
        <fullName evidence="2">G-D-S-L family lipolytic protein</fullName>
    </submittedName>
</protein>
<evidence type="ECO:0000313" key="3">
    <source>
        <dbReference type="Proteomes" id="UP000054804"/>
    </source>
</evidence>
<dbReference type="Gene3D" id="3.40.50.1110">
    <property type="entry name" value="SGNH hydrolase"/>
    <property type="match status" value="1"/>
</dbReference>
<dbReference type="PANTHER" id="PTHR43784:SF2">
    <property type="entry name" value="GDSL-LIKE LIPASE_ACYLHYDROLASE, PUTATIVE (AFU_ORTHOLOGUE AFUA_2G00820)-RELATED"/>
    <property type="match status" value="1"/>
</dbReference>
<reference evidence="2 3" key="1">
    <citation type="submission" date="2015-12" db="EMBL/GenBank/DDBJ databases">
        <title>Draft genome sequence of Streptomyces silvensis ATCC 53525, a producer of novel hormone antagonists.</title>
        <authorList>
            <person name="Johnston C.W."/>
            <person name="Li Y."/>
            <person name="Magarvey N.A."/>
        </authorList>
    </citation>
    <scope>NUCLEOTIDE SEQUENCE [LARGE SCALE GENOMIC DNA]</scope>
    <source>
        <strain evidence="2 3">ATCC 53525</strain>
    </source>
</reference>